<dbReference type="Proteomes" id="UP001208029">
    <property type="component" value="Unassembled WGS sequence"/>
</dbReference>
<reference evidence="1" key="1">
    <citation type="journal article" date="2022" name="Med Res Arch">
        <title>Genomic identification of streptococcal strains and relation to clinical characteristics. A substudy to The Partial Oral Treatment of Endocarditis (POET) Trial.</title>
        <authorList>
            <person name="Christensen J."/>
            <person name="Jensen C."/>
            <person name="Dargis R."/>
            <person name="Nielsen X."/>
            <person name="Pries- Heje M."/>
            <person name="Wiingaard C."/>
            <person name="Ihlemann N."/>
            <person name="Gill S."/>
            <person name="Bruun N."/>
            <person name="Elming H."/>
            <person name="Povlsen J."/>
            <person name="Madsen T."/>
            <person name="Jensen K."/>
            <person name="Fuursted K."/>
            <person name="Ostergaard L."/>
            <person name="Christiansen U."/>
            <person name="Rosenvinge F."/>
            <person name="Helweg-Larsen J."/>
            <person name="Fosbol E."/>
            <person name="Kober L."/>
            <person name="Torp-Pedersen C."/>
            <person name="Tonder N."/>
            <person name="Moser C."/>
            <person name="Iversen K."/>
            <person name="Bundgaard H."/>
        </authorList>
    </citation>
    <scope>NUCLEOTIDE SEQUENCE</scope>
    <source>
        <strain evidence="1">K13014465</strain>
    </source>
</reference>
<comment type="caution">
    <text evidence="1">The sequence shown here is derived from an EMBL/GenBank/DDBJ whole genome shotgun (WGS) entry which is preliminary data.</text>
</comment>
<reference evidence="1" key="2">
    <citation type="submission" date="2022-02" db="EMBL/GenBank/DDBJ databases">
        <authorList>
            <person name="Christensen J.J.E."/>
            <person name="Jensen C.S."/>
            <person name="Nielsen X.C."/>
            <person name="Dargis R."/>
        </authorList>
    </citation>
    <scope>NUCLEOTIDE SEQUENCE</scope>
    <source>
        <strain evidence="1">K13014465</strain>
    </source>
</reference>
<sequence length="62" mass="7398">MMKQKDETLYVGRLYLFGIPLWKVKKTKREWLQAAALMSTKRKIIKCVFIDDDEEDENVGEF</sequence>
<organism evidence="1 2">
    <name type="scientific">Streptococcus cristatus</name>
    <dbReference type="NCBI Taxonomy" id="45634"/>
    <lineage>
        <taxon>Bacteria</taxon>
        <taxon>Bacillati</taxon>
        <taxon>Bacillota</taxon>
        <taxon>Bacilli</taxon>
        <taxon>Lactobacillales</taxon>
        <taxon>Streptococcaceae</taxon>
        <taxon>Streptococcus</taxon>
    </lineage>
</organism>
<gene>
    <name evidence="1" type="ORF">MK546_00935</name>
</gene>
<accession>A0AAW5WKL3</accession>
<evidence type="ECO:0000313" key="1">
    <source>
        <dbReference type="EMBL" id="MCY7220660.1"/>
    </source>
</evidence>
<proteinExistence type="predicted"/>
<dbReference type="EMBL" id="JAKUYZ010000002">
    <property type="protein sequence ID" value="MCY7220660.1"/>
    <property type="molecule type" value="Genomic_DNA"/>
</dbReference>
<name>A0AAW5WKL3_STRCR</name>
<dbReference type="AlphaFoldDB" id="A0AAW5WKL3"/>
<protein>
    <submittedName>
        <fullName evidence="1">Uncharacterized protein</fullName>
    </submittedName>
</protein>
<dbReference type="RefSeq" id="WP_268731016.1">
    <property type="nucleotide sequence ID" value="NZ_JAKUYZ010000002.1"/>
</dbReference>
<evidence type="ECO:0000313" key="2">
    <source>
        <dbReference type="Proteomes" id="UP001208029"/>
    </source>
</evidence>